<name>A0A1V9ZIH5_ACHHY</name>
<keyword evidence="3" id="KW-1185">Reference proteome</keyword>
<evidence type="ECO:0000259" key="1">
    <source>
        <dbReference type="Pfam" id="PF12928"/>
    </source>
</evidence>
<dbReference type="InterPro" id="IPR024336">
    <property type="entry name" value="tRNA_splic_suSen54_N"/>
</dbReference>
<dbReference type="AlphaFoldDB" id="A0A1V9ZIH5"/>
<dbReference type="Pfam" id="PF12928">
    <property type="entry name" value="tRNA_int_end_N2"/>
    <property type="match status" value="1"/>
</dbReference>
<organism evidence="2 3">
    <name type="scientific">Achlya hypogyna</name>
    <name type="common">Oomycete</name>
    <name type="synonym">Protoachlya hypogyna</name>
    <dbReference type="NCBI Taxonomy" id="1202772"/>
    <lineage>
        <taxon>Eukaryota</taxon>
        <taxon>Sar</taxon>
        <taxon>Stramenopiles</taxon>
        <taxon>Oomycota</taxon>
        <taxon>Saprolegniomycetes</taxon>
        <taxon>Saprolegniales</taxon>
        <taxon>Achlyaceae</taxon>
        <taxon>Achlya</taxon>
    </lineage>
</organism>
<proteinExistence type="predicted"/>
<comment type="caution">
    <text evidence="2">The sequence shown here is derived from an EMBL/GenBank/DDBJ whole genome shotgun (WGS) entry which is preliminary data.</text>
</comment>
<accession>A0A1V9ZIH5</accession>
<dbReference type="OrthoDB" id="408683at2759"/>
<dbReference type="EMBL" id="JNBR01000096">
    <property type="protein sequence ID" value="OQR97777.1"/>
    <property type="molecule type" value="Genomic_DNA"/>
</dbReference>
<reference evidence="2 3" key="1">
    <citation type="journal article" date="2014" name="Genome Biol. Evol.">
        <title>The secreted proteins of Achlya hypogyna and Thraustotheca clavata identify the ancestral oomycete secretome and reveal gene acquisitions by horizontal gene transfer.</title>
        <authorList>
            <person name="Misner I."/>
            <person name="Blouin N."/>
            <person name="Leonard G."/>
            <person name="Richards T.A."/>
            <person name="Lane C.E."/>
        </authorList>
    </citation>
    <scope>NUCLEOTIDE SEQUENCE [LARGE SCALE GENOMIC DNA]</scope>
    <source>
        <strain evidence="2 3">ATCC 48635</strain>
    </source>
</reference>
<protein>
    <recommendedName>
        <fullName evidence="1">tRNA-splicing endonuclease subunit Sen54 N-terminal domain-containing protein</fullName>
    </recommendedName>
</protein>
<evidence type="ECO:0000313" key="2">
    <source>
        <dbReference type="EMBL" id="OQR97777.1"/>
    </source>
</evidence>
<feature type="domain" description="tRNA-splicing endonuclease subunit Sen54 N-terminal" evidence="1">
    <location>
        <begin position="5"/>
        <end position="70"/>
    </location>
</feature>
<evidence type="ECO:0000313" key="3">
    <source>
        <dbReference type="Proteomes" id="UP000243579"/>
    </source>
</evidence>
<gene>
    <name evidence="2" type="ORF">ACHHYP_10037</name>
</gene>
<dbReference type="Proteomes" id="UP000243579">
    <property type="component" value="Unassembled WGS sequence"/>
</dbReference>
<sequence>MADYFNALAASEHNPVKTRSVGAMDATSGLTTVLQQRGKTLFHLGFHAQQRLHLYPEEAWCLAHRGVLDLSLQDDRTKLLSLRDVCDLVDEHVPRPCREAYCFLRDHKFFPRRHKGVAPQVSAADVVHVAFDVFGNKKTLAPLFRVVVFEWDVPMPHASVLADAIDEIPLKVLVVDAEGGVLSFEVGDRDRIY</sequence>